<dbReference type="Proteomes" id="UP000789860">
    <property type="component" value="Unassembled WGS sequence"/>
</dbReference>
<dbReference type="EMBL" id="CAJVPM010026752">
    <property type="protein sequence ID" value="CAG8663278.1"/>
    <property type="molecule type" value="Genomic_DNA"/>
</dbReference>
<comment type="caution">
    <text evidence="1">The sequence shown here is derived from an EMBL/GenBank/DDBJ whole genome shotgun (WGS) entry which is preliminary data.</text>
</comment>
<protein>
    <submittedName>
        <fullName evidence="1">718_t:CDS:1</fullName>
    </submittedName>
</protein>
<evidence type="ECO:0000313" key="2">
    <source>
        <dbReference type="Proteomes" id="UP000789860"/>
    </source>
</evidence>
<sequence>MEPMELNGYANGTQKTSIYWFYSELYWLYSQLHWALLNSIANSGL</sequence>
<feature type="non-terminal residue" evidence="1">
    <location>
        <position position="45"/>
    </location>
</feature>
<organism evidence="1 2">
    <name type="scientific">Scutellospora calospora</name>
    <dbReference type="NCBI Taxonomy" id="85575"/>
    <lineage>
        <taxon>Eukaryota</taxon>
        <taxon>Fungi</taxon>
        <taxon>Fungi incertae sedis</taxon>
        <taxon>Mucoromycota</taxon>
        <taxon>Glomeromycotina</taxon>
        <taxon>Glomeromycetes</taxon>
        <taxon>Diversisporales</taxon>
        <taxon>Gigasporaceae</taxon>
        <taxon>Scutellospora</taxon>
    </lineage>
</organism>
<reference evidence="1" key="1">
    <citation type="submission" date="2021-06" db="EMBL/GenBank/DDBJ databases">
        <authorList>
            <person name="Kallberg Y."/>
            <person name="Tangrot J."/>
            <person name="Rosling A."/>
        </authorList>
    </citation>
    <scope>NUCLEOTIDE SEQUENCE</scope>
    <source>
        <strain evidence="1">AU212A</strain>
    </source>
</reference>
<name>A0ACA9NRJ5_9GLOM</name>
<gene>
    <name evidence="1" type="ORF">SCALOS_LOCUS9107</name>
</gene>
<accession>A0ACA9NRJ5</accession>
<keyword evidence="2" id="KW-1185">Reference proteome</keyword>
<proteinExistence type="predicted"/>
<evidence type="ECO:0000313" key="1">
    <source>
        <dbReference type="EMBL" id="CAG8663278.1"/>
    </source>
</evidence>